<protein>
    <submittedName>
        <fullName evidence="2">NDP-hexose 2,3-dehydratase</fullName>
    </submittedName>
</protein>
<organism evidence="2 3">
    <name type="scientific">Amycolatopsis suaedae</name>
    <dbReference type="NCBI Taxonomy" id="2510978"/>
    <lineage>
        <taxon>Bacteria</taxon>
        <taxon>Bacillati</taxon>
        <taxon>Actinomycetota</taxon>
        <taxon>Actinomycetes</taxon>
        <taxon>Pseudonocardiales</taxon>
        <taxon>Pseudonocardiaceae</taxon>
        <taxon>Amycolatopsis</taxon>
    </lineage>
</organism>
<evidence type="ECO:0000313" key="2">
    <source>
        <dbReference type="EMBL" id="RZQ60186.1"/>
    </source>
</evidence>
<name>A0A4Q7J182_9PSEU</name>
<dbReference type="Proteomes" id="UP000292003">
    <property type="component" value="Unassembled WGS sequence"/>
</dbReference>
<keyword evidence="3" id="KW-1185">Reference proteome</keyword>
<comment type="caution">
    <text evidence="2">The sequence shown here is derived from an EMBL/GenBank/DDBJ whole genome shotgun (WGS) entry which is preliminary data.</text>
</comment>
<proteinExistence type="predicted"/>
<reference evidence="2 3" key="1">
    <citation type="submission" date="2019-02" db="EMBL/GenBank/DDBJ databases">
        <title>Draft genome sequence of Amycolatopsis sp. 8-3EHSu isolated from roots of Suaeda maritima.</title>
        <authorList>
            <person name="Duangmal K."/>
            <person name="Chantavorakit T."/>
        </authorList>
    </citation>
    <scope>NUCLEOTIDE SEQUENCE [LARGE SCALE GENOMIC DNA]</scope>
    <source>
        <strain evidence="2 3">8-3EHSu</strain>
    </source>
</reference>
<sequence>MATVEGSVLRVPDDTLAGRLALSACTVDSGVNSLADIRSWLARRRAGQLHHVERIPFAGLRSWRFEDGSGDLRHDSHKFFRIQGLRVHSDYRHVRQWTQPIINQPEIGILGILIRDIDGVPHCLMQAKAEPGNVNGAQISPTVQATRSNYLRVHAGNTVPYLEYFQNLHHGNVLADVLQSEQGAWFYRKRNRNMIVEVDGPVEVGDDFCWMTLGQLHVLLAEDNTVNMDTRTVLACLPGGFEGARGDRGEFMSALVSSCDPARGGLRTRTEAMSWITSREAQHDVRTELLGLNEVREWRRTEDVIRHQEDRFFRVMAVSVRADSREVAGWTQPLIEPVGVGSIALLVKRVAGVLHALVSARVEPGYRGTIELAPTVQCIPANYAGLPGELHPPFLDYVRERDPGQVWFDAELSEEGGRFYHARNRYQIIETPEDFPDGGRPDFQWLTLHQLNSLLMHSNYVNVQARTLVACLRGLR</sequence>
<dbReference type="InterPro" id="IPR005212">
    <property type="entry name" value="EvaA-like"/>
</dbReference>
<evidence type="ECO:0000313" key="3">
    <source>
        <dbReference type="Proteomes" id="UP000292003"/>
    </source>
</evidence>
<dbReference type="RefSeq" id="WP_130478887.1">
    <property type="nucleotide sequence ID" value="NZ_SFCC01000018.1"/>
</dbReference>
<dbReference type="InterPro" id="IPR038153">
    <property type="entry name" value="EvaA-like_sf"/>
</dbReference>
<feature type="domain" description="dTDP-4-dehydro-6-deoxy-alpha-D-glucopyranose 2,3-dehydratase" evidence="1">
    <location>
        <begin position="35"/>
        <end position="237"/>
    </location>
</feature>
<dbReference type="EMBL" id="SFCC01000018">
    <property type="protein sequence ID" value="RZQ60186.1"/>
    <property type="molecule type" value="Genomic_DNA"/>
</dbReference>
<dbReference type="Pfam" id="PF03559">
    <property type="entry name" value="Hexose_dehydrat"/>
    <property type="match status" value="2"/>
</dbReference>
<dbReference type="GO" id="GO:0016829">
    <property type="term" value="F:lyase activity"/>
    <property type="evidence" value="ECO:0007669"/>
    <property type="project" value="InterPro"/>
</dbReference>
<evidence type="ECO:0000259" key="1">
    <source>
        <dbReference type="Pfam" id="PF03559"/>
    </source>
</evidence>
<dbReference type="OrthoDB" id="9814961at2"/>
<feature type="domain" description="dTDP-4-dehydro-6-deoxy-alpha-D-glucopyranose 2,3-dehydratase" evidence="1">
    <location>
        <begin position="271"/>
        <end position="472"/>
    </location>
</feature>
<accession>A0A4Q7J182</accession>
<dbReference type="Gene3D" id="3.90.79.40">
    <property type="entry name" value="EvaA sugar 2,3-dehydratase subunit"/>
    <property type="match status" value="2"/>
</dbReference>
<gene>
    <name evidence="2" type="ORF">EWH70_29795</name>
</gene>
<dbReference type="AlphaFoldDB" id="A0A4Q7J182"/>